<protein>
    <recommendedName>
        <fullName evidence="1">Methyltransferase FkbM domain-containing protein</fullName>
    </recommendedName>
</protein>
<evidence type="ECO:0000259" key="1">
    <source>
        <dbReference type="Pfam" id="PF05050"/>
    </source>
</evidence>
<dbReference type="HOGENOM" id="CLU_603837_0_0_3"/>
<dbReference type="OrthoDB" id="423019at2"/>
<evidence type="ECO:0000313" key="2">
    <source>
        <dbReference type="EMBL" id="AGY60423.1"/>
    </source>
</evidence>
<name>U5QNI1_GLOK1</name>
<accession>U5QNI1</accession>
<dbReference type="InterPro" id="IPR052514">
    <property type="entry name" value="SAM-dependent_MTase"/>
</dbReference>
<dbReference type="PATRIC" id="fig|1183438.3.peg.4107"/>
<dbReference type="Gene3D" id="3.40.50.150">
    <property type="entry name" value="Vaccinia Virus protein VP39"/>
    <property type="match status" value="1"/>
</dbReference>
<dbReference type="STRING" id="1183438.GKIL_4177"/>
<dbReference type="SUPFAM" id="SSF53335">
    <property type="entry name" value="S-adenosyl-L-methionine-dependent methyltransferases"/>
    <property type="match status" value="1"/>
</dbReference>
<reference evidence="2 3" key="1">
    <citation type="journal article" date="2013" name="PLoS ONE">
        <title>Cultivation and Complete Genome Sequencing of Gloeobacter kilaueensis sp. nov., from a Lava Cave in Kilauea Caldera, Hawai'i.</title>
        <authorList>
            <person name="Saw J.H."/>
            <person name="Schatz M."/>
            <person name="Brown M.V."/>
            <person name="Kunkel D.D."/>
            <person name="Foster J.S."/>
            <person name="Shick H."/>
            <person name="Christensen S."/>
            <person name="Hou S."/>
            <person name="Wan X."/>
            <person name="Donachie S.P."/>
        </authorList>
    </citation>
    <scope>NUCLEOTIDE SEQUENCE [LARGE SCALE GENOMIC DNA]</scope>
    <source>
        <strain evidence="3">JS</strain>
    </source>
</reference>
<feature type="domain" description="Methyltransferase FkbM" evidence="1">
    <location>
        <begin position="163"/>
        <end position="296"/>
    </location>
</feature>
<dbReference type="PANTHER" id="PTHR34203">
    <property type="entry name" value="METHYLTRANSFERASE, FKBM FAMILY PROTEIN"/>
    <property type="match status" value="1"/>
</dbReference>
<gene>
    <name evidence="2" type="ORF">GKIL_4177</name>
</gene>
<evidence type="ECO:0000313" key="3">
    <source>
        <dbReference type="Proteomes" id="UP000017396"/>
    </source>
</evidence>
<organism evidence="2 3">
    <name type="scientific">Gloeobacter kilaueensis (strain ATCC BAA-2537 / CCAP 1431/1 / ULC 316 / JS1)</name>
    <dbReference type="NCBI Taxonomy" id="1183438"/>
    <lineage>
        <taxon>Bacteria</taxon>
        <taxon>Bacillati</taxon>
        <taxon>Cyanobacteriota</taxon>
        <taxon>Cyanophyceae</taxon>
        <taxon>Gloeobacterales</taxon>
        <taxon>Gloeobacteraceae</taxon>
        <taxon>Gloeobacter</taxon>
    </lineage>
</organism>
<proteinExistence type="predicted"/>
<dbReference type="Pfam" id="PF05050">
    <property type="entry name" value="Methyltransf_21"/>
    <property type="match status" value="1"/>
</dbReference>
<dbReference type="Proteomes" id="UP000017396">
    <property type="component" value="Chromosome"/>
</dbReference>
<dbReference type="InterPro" id="IPR006342">
    <property type="entry name" value="FkbM_mtfrase"/>
</dbReference>
<keyword evidence="3" id="KW-1185">Reference proteome</keyword>
<dbReference type="NCBIfam" id="TIGR01444">
    <property type="entry name" value="fkbM_fam"/>
    <property type="match status" value="1"/>
</dbReference>
<dbReference type="PANTHER" id="PTHR34203:SF15">
    <property type="entry name" value="SLL1173 PROTEIN"/>
    <property type="match status" value="1"/>
</dbReference>
<sequence length="399" mass="45409">MFLRPARLKTIKNELFDKLDELLAHIRKLDLLLENMAAITTAGASTLENDSSIIEALIFLAQRVQEGQKVDYEYLLRMARQLERLQEESLGTRTDLKEIQQILRALPQLLQRSTPAPNERLDVSAQPLRQIGVPPLEYSAYDSTEVELMAYLYTFLPSRIALDVGANVGDISKRLLEVGYQVFAFEPYQPAFEQLKQRIGDNENFHPFQLALGPSDTTMQLHIARDLSATGVYKDVTLYSSLLRHPMPADLHFVEAVDVPVRSLASLHRSAEVPATVGLLKIDAEGFDIEVIRGMDTHRYPVVTTEYWDEQMVFAPTNDANRLDRQVAEMRRRGYYWHIVIHRDEGRNDVGFYCNSPRSIASSWGNIFFFQSHDIFSQAFQWCSASLPQTLIASEPTAS</sequence>
<dbReference type="eggNOG" id="COG0144">
    <property type="taxonomic scope" value="Bacteria"/>
</dbReference>
<dbReference type="EMBL" id="CP003587">
    <property type="protein sequence ID" value="AGY60423.1"/>
    <property type="molecule type" value="Genomic_DNA"/>
</dbReference>
<dbReference type="AlphaFoldDB" id="U5QNI1"/>
<dbReference type="InterPro" id="IPR029063">
    <property type="entry name" value="SAM-dependent_MTases_sf"/>
</dbReference>
<dbReference type="RefSeq" id="WP_023175771.1">
    <property type="nucleotide sequence ID" value="NC_022600.1"/>
</dbReference>
<dbReference type="KEGG" id="glj:GKIL_4177"/>